<reference evidence="2" key="1">
    <citation type="journal article" date="2020" name="Stud. Mycol.">
        <title>101 Dothideomycetes genomes: a test case for predicting lifestyles and emergence of pathogens.</title>
        <authorList>
            <person name="Haridas S."/>
            <person name="Albert R."/>
            <person name="Binder M."/>
            <person name="Bloem J."/>
            <person name="Labutti K."/>
            <person name="Salamov A."/>
            <person name="Andreopoulos B."/>
            <person name="Baker S."/>
            <person name="Barry K."/>
            <person name="Bills G."/>
            <person name="Bluhm B."/>
            <person name="Cannon C."/>
            <person name="Castanera R."/>
            <person name="Culley D."/>
            <person name="Daum C."/>
            <person name="Ezra D."/>
            <person name="Gonzalez J."/>
            <person name="Henrissat B."/>
            <person name="Kuo A."/>
            <person name="Liang C."/>
            <person name="Lipzen A."/>
            <person name="Lutzoni F."/>
            <person name="Magnuson J."/>
            <person name="Mondo S."/>
            <person name="Nolan M."/>
            <person name="Ohm R."/>
            <person name="Pangilinan J."/>
            <person name="Park H.-J."/>
            <person name="Ramirez L."/>
            <person name="Alfaro M."/>
            <person name="Sun H."/>
            <person name="Tritt A."/>
            <person name="Yoshinaga Y."/>
            <person name="Zwiers L.-H."/>
            <person name="Turgeon B."/>
            <person name="Goodwin S."/>
            <person name="Spatafora J."/>
            <person name="Crous P."/>
            <person name="Grigoriev I."/>
        </authorList>
    </citation>
    <scope>NUCLEOTIDE SEQUENCE</scope>
    <source>
        <strain evidence="2">CBS 116435</strain>
    </source>
</reference>
<evidence type="ECO:0000313" key="2">
    <source>
        <dbReference type="EMBL" id="KAF2718950.1"/>
    </source>
</evidence>
<dbReference type="EMBL" id="MU003817">
    <property type="protein sequence ID" value="KAF2718950.1"/>
    <property type="molecule type" value="Genomic_DNA"/>
</dbReference>
<accession>A0A9P4UNF5</accession>
<dbReference type="OrthoDB" id="3630588at2759"/>
<feature type="chain" id="PRO_5040482209" description="AA1-like domain-containing protein" evidence="1">
    <location>
        <begin position="19"/>
        <end position="132"/>
    </location>
</feature>
<dbReference type="AlphaFoldDB" id="A0A9P4UNF5"/>
<name>A0A9P4UNF5_9PEZI</name>
<dbReference type="Proteomes" id="UP000799441">
    <property type="component" value="Unassembled WGS sequence"/>
</dbReference>
<keyword evidence="1" id="KW-0732">Signal</keyword>
<proteinExistence type="predicted"/>
<organism evidence="2 3">
    <name type="scientific">Polychaeton citri CBS 116435</name>
    <dbReference type="NCBI Taxonomy" id="1314669"/>
    <lineage>
        <taxon>Eukaryota</taxon>
        <taxon>Fungi</taxon>
        <taxon>Dikarya</taxon>
        <taxon>Ascomycota</taxon>
        <taxon>Pezizomycotina</taxon>
        <taxon>Dothideomycetes</taxon>
        <taxon>Dothideomycetidae</taxon>
        <taxon>Capnodiales</taxon>
        <taxon>Capnodiaceae</taxon>
        <taxon>Polychaeton</taxon>
    </lineage>
</organism>
<feature type="non-terminal residue" evidence="2">
    <location>
        <position position="132"/>
    </location>
</feature>
<keyword evidence="3" id="KW-1185">Reference proteome</keyword>
<sequence>MHPSAYTIYFGILGVVSAAAIPDSLSSSATLTSRNTEDDSLYVTFWENGCDVEGDANQLTYRVSNEGPSLPGDCLYANHYNWQSVKIIQDSKKTYTIDLFSGEGCNNFVTTITTDGCFTAPEGNIILTARAN</sequence>
<evidence type="ECO:0000313" key="3">
    <source>
        <dbReference type="Proteomes" id="UP000799441"/>
    </source>
</evidence>
<evidence type="ECO:0008006" key="4">
    <source>
        <dbReference type="Google" id="ProtNLM"/>
    </source>
</evidence>
<protein>
    <recommendedName>
        <fullName evidence="4">AA1-like domain-containing protein</fullName>
    </recommendedName>
</protein>
<feature type="signal peptide" evidence="1">
    <location>
        <begin position="1"/>
        <end position="18"/>
    </location>
</feature>
<gene>
    <name evidence="2" type="ORF">K431DRAFT_252125</name>
</gene>
<evidence type="ECO:0000256" key="1">
    <source>
        <dbReference type="SAM" id="SignalP"/>
    </source>
</evidence>
<comment type="caution">
    <text evidence="2">The sequence shown here is derived from an EMBL/GenBank/DDBJ whole genome shotgun (WGS) entry which is preliminary data.</text>
</comment>